<dbReference type="InterPro" id="IPR027417">
    <property type="entry name" value="P-loop_NTPase"/>
</dbReference>
<name>A0A223KSJ4_9BACI</name>
<evidence type="ECO:0000313" key="8">
    <source>
        <dbReference type="EMBL" id="AST92283.1"/>
    </source>
</evidence>
<evidence type="ECO:0008006" key="10">
    <source>
        <dbReference type="Google" id="ProtNLM"/>
    </source>
</evidence>
<dbReference type="STRING" id="1314751.GCA_001591425_03288"/>
<evidence type="ECO:0000256" key="3">
    <source>
        <dbReference type="ARBA" id="ARBA00022806"/>
    </source>
</evidence>
<dbReference type="GO" id="GO:0030894">
    <property type="term" value="C:replisome"/>
    <property type="evidence" value="ECO:0007669"/>
    <property type="project" value="TreeGrafter"/>
</dbReference>
<dbReference type="Proteomes" id="UP000215224">
    <property type="component" value="Chromosome"/>
</dbReference>
<evidence type="ECO:0000259" key="7">
    <source>
        <dbReference type="PROSITE" id="PS51194"/>
    </source>
</evidence>
<dbReference type="PROSITE" id="PS51192">
    <property type="entry name" value="HELICASE_ATP_BIND_1"/>
    <property type="match status" value="1"/>
</dbReference>
<keyword evidence="1" id="KW-0547">Nucleotide-binding</keyword>
<protein>
    <recommendedName>
        <fullName evidence="10">ATP-dependent DNA helicase RecQ</fullName>
    </recommendedName>
</protein>
<dbReference type="SUPFAM" id="SSF52540">
    <property type="entry name" value="P-loop containing nucleoside triphosphate hydrolases"/>
    <property type="match status" value="1"/>
</dbReference>
<dbReference type="GO" id="GO:0043590">
    <property type="term" value="C:bacterial nucleoid"/>
    <property type="evidence" value="ECO:0007669"/>
    <property type="project" value="TreeGrafter"/>
</dbReference>
<dbReference type="SMART" id="SM00487">
    <property type="entry name" value="DEXDc"/>
    <property type="match status" value="1"/>
</dbReference>
<evidence type="ECO:0000256" key="5">
    <source>
        <dbReference type="ARBA" id="ARBA00023125"/>
    </source>
</evidence>
<keyword evidence="5" id="KW-0238">DNA-binding</keyword>
<sequence>MNLLELVKDKVGYANFRPGQEAIIKDVVSENDVLALLPTGGGKSLCYQLPGFILDGTIIIVSPLLSLMEDQVQQMRSNGLKDVIAINSFLTFQERERLLKHSLNVKYIFISPEMLQSTLWQKKLLQLKIALFVVDEAHCVSQWGHDFRTDYLKLGLIREQLGSPPCLALTATATEEVIKDIKHILQLQNPKEHIYSVDRPNIAIQVEACENDSHKDSQLLNYCQTLQGPGIIYFSSRTKAEEMALFLQENGIAGVEFYHAGIPQEQRILIQQQFLLGNISIICSTSAFGMGVNKQNIRFVIHYHIPTQMESYVQEIGRAGRDGEKSIAILLHTEEDQYLPQLIIQNELPDEATVQFVLKQIFTLWGSISTLTKDMETFFVEEMNIKEVYWRFLGYHITSFIEVEGTIGKDNGLKLLESLKKKIDGRNILKQNKLNYFLSWIRQIECRRKALLEYFQDSSHFAATPCCDICGINITDYKIQEKEKSEKQTFNWRDRLTYLFEKETQNE</sequence>
<dbReference type="PANTHER" id="PTHR13710">
    <property type="entry name" value="DNA HELICASE RECQ FAMILY MEMBER"/>
    <property type="match status" value="1"/>
</dbReference>
<dbReference type="Gene3D" id="3.40.50.300">
    <property type="entry name" value="P-loop containing nucleotide triphosphate hydrolases"/>
    <property type="match status" value="2"/>
</dbReference>
<dbReference type="NCBIfam" id="TIGR00614">
    <property type="entry name" value="recQ_fam"/>
    <property type="match status" value="1"/>
</dbReference>
<dbReference type="GO" id="GO:0006310">
    <property type="term" value="P:DNA recombination"/>
    <property type="evidence" value="ECO:0007669"/>
    <property type="project" value="InterPro"/>
</dbReference>
<dbReference type="EMBL" id="CP018866">
    <property type="protein sequence ID" value="AST92283.1"/>
    <property type="molecule type" value="Genomic_DNA"/>
</dbReference>
<dbReference type="GO" id="GO:0043138">
    <property type="term" value="F:3'-5' DNA helicase activity"/>
    <property type="evidence" value="ECO:0007669"/>
    <property type="project" value="TreeGrafter"/>
</dbReference>
<dbReference type="InterPro" id="IPR001650">
    <property type="entry name" value="Helicase_C-like"/>
</dbReference>
<feature type="domain" description="Helicase C-terminal" evidence="7">
    <location>
        <begin position="218"/>
        <end position="362"/>
    </location>
</feature>
<dbReference type="Pfam" id="PF00271">
    <property type="entry name" value="Helicase_C"/>
    <property type="match status" value="1"/>
</dbReference>
<evidence type="ECO:0000256" key="4">
    <source>
        <dbReference type="ARBA" id="ARBA00022840"/>
    </source>
</evidence>
<keyword evidence="3" id="KW-0347">Helicase</keyword>
<proteinExistence type="predicted"/>
<dbReference type="AlphaFoldDB" id="A0A223KSJ4"/>
<reference evidence="8 9" key="1">
    <citation type="submission" date="2016-12" db="EMBL/GenBank/DDBJ databases">
        <title>The whole genome sequencing and assembly of Bacillus cohnii DSM 6307T strain.</title>
        <authorList>
            <person name="Lee Y.-J."/>
            <person name="Yi H."/>
            <person name="Bahn Y.-S."/>
            <person name="Kim J.F."/>
            <person name="Lee D.-W."/>
        </authorList>
    </citation>
    <scope>NUCLEOTIDE SEQUENCE [LARGE SCALE GENOMIC DNA]</scope>
    <source>
        <strain evidence="8 9">DSM 6307</strain>
    </source>
</reference>
<dbReference type="Pfam" id="PF00270">
    <property type="entry name" value="DEAD"/>
    <property type="match status" value="1"/>
</dbReference>
<dbReference type="CDD" id="cd17920">
    <property type="entry name" value="DEXHc_RecQ"/>
    <property type="match status" value="1"/>
</dbReference>
<dbReference type="PANTHER" id="PTHR13710:SF84">
    <property type="entry name" value="ATP-DEPENDENT DNA HELICASE RECS-RELATED"/>
    <property type="match status" value="1"/>
</dbReference>
<dbReference type="GO" id="GO:0005737">
    <property type="term" value="C:cytoplasm"/>
    <property type="evidence" value="ECO:0007669"/>
    <property type="project" value="TreeGrafter"/>
</dbReference>
<dbReference type="SMART" id="SM00490">
    <property type="entry name" value="HELICc"/>
    <property type="match status" value="1"/>
</dbReference>
<dbReference type="GO" id="GO:0005524">
    <property type="term" value="F:ATP binding"/>
    <property type="evidence" value="ECO:0007669"/>
    <property type="project" value="UniProtKB-KW"/>
</dbReference>
<dbReference type="InterPro" id="IPR014001">
    <property type="entry name" value="Helicase_ATP-bd"/>
</dbReference>
<keyword evidence="4" id="KW-0067">ATP-binding</keyword>
<dbReference type="KEGG" id="bcoh:BC6307_13795"/>
<dbReference type="PROSITE" id="PS00690">
    <property type="entry name" value="DEAH_ATP_HELICASE"/>
    <property type="match status" value="1"/>
</dbReference>
<dbReference type="InterPro" id="IPR004589">
    <property type="entry name" value="DNA_helicase_ATP-dep_RecQ"/>
</dbReference>
<keyword evidence="9" id="KW-1185">Reference proteome</keyword>
<accession>A0A223KSJ4</accession>
<dbReference type="GO" id="GO:0009378">
    <property type="term" value="F:four-way junction helicase activity"/>
    <property type="evidence" value="ECO:0007669"/>
    <property type="project" value="TreeGrafter"/>
</dbReference>
<dbReference type="PROSITE" id="PS51194">
    <property type="entry name" value="HELICASE_CTER"/>
    <property type="match status" value="1"/>
</dbReference>
<gene>
    <name evidence="8" type="ORF">BC6307_13795</name>
</gene>
<keyword evidence="2" id="KW-0378">Hydrolase</keyword>
<dbReference type="FunFam" id="3.40.50.300:FF:001389">
    <property type="entry name" value="ATP-dependent DNA helicase RecQ"/>
    <property type="match status" value="1"/>
</dbReference>
<evidence type="ECO:0000256" key="2">
    <source>
        <dbReference type="ARBA" id="ARBA00022801"/>
    </source>
</evidence>
<feature type="domain" description="Helicase ATP-binding" evidence="6">
    <location>
        <begin position="24"/>
        <end position="191"/>
    </location>
</feature>
<dbReference type="InterPro" id="IPR011545">
    <property type="entry name" value="DEAD/DEAH_box_helicase_dom"/>
</dbReference>
<dbReference type="GO" id="GO:0016787">
    <property type="term" value="F:hydrolase activity"/>
    <property type="evidence" value="ECO:0007669"/>
    <property type="project" value="UniProtKB-KW"/>
</dbReference>
<evidence type="ECO:0000259" key="6">
    <source>
        <dbReference type="PROSITE" id="PS51192"/>
    </source>
</evidence>
<evidence type="ECO:0000313" key="9">
    <source>
        <dbReference type="Proteomes" id="UP000215224"/>
    </source>
</evidence>
<dbReference type="InterPro" id="IPR002464">
    <property type="entry name" value="DNA/RNA_helicase_DEAH_CS"/>
</dbReference>
<organism evidence="8 9">
    <name type="scientific">Sutcliffiella cohnii</name>
    <dbReference type="NCBI Taxonomy" id="33932"/>
    <lineage>
        <taxon>Bacteria</taxon>
        <taxon>Bacillati</taxon>
        <taxon>Bacillota</taxon>
        <taxon>Bacilli</taxon>
        <taxon>Bacillales</taxon>
        <taxon>Bacillaceae</taxon>
        <taxon>Sutcliffiella</taxon>
    </lineage>
</organism>
<evidence type="ECO:0000256" key="1">
    <source>
        <dbReference type="ARBA" id="ARBA00022741"/>
    </source>
</evidence>
<dbReference type="GO" id="GO:0003677">
    <property type="term" value="F:DNA binding"/>
    <property type="evidence" value="ECO:0007669"/>
    <property type="project" value="UniProtKB-KW"/>
</dbReference>
<dbReference type="GO" id="GO:0006281">
    <property type="term" value="P:DNA repair"/>
    <property type="evidence" value="ECO:0007669"/>
    <property type="project" value="TreeGrafter"/>
</dbReference>